<comment type="caution">
    <text evidence="1">The sequence shown here is derived from an EMBL/GenBank/DDBJ whole genome shotgun (WGS) entry which is preliminary data.</text>
</comment>
<gene>
    <name evidence="1" type="ORF">V6N12_045665</name>
</gene>
<keyword evidence="2" id="KW-1185">Reference proteome</keyword>
<sequence length="168" mass="17791">MFAVGSNIGDGGLPHSGSTEVAHIEDVAGIEAYPPILITPSFERSPFAHVSCSPVLDTNLDWVSGPIVGAVELKYGHVAEGSTREVLLSNGSKRKVRLLSHIVQSVLSPQVKLQAEKHSHKGRGRPCKAVVPSSTSVDISLSNSDLRIRKEAILEEAASTVGFGKFLG</sequence>
<dbReference type="Proteomes" id="UP001472677">
    <property type="component" value="Unassembled WGS sequence"/>
</dbReference>
<reference evidence="1 2" key="1">
    <citation type="journal article" date="2024" name="G3 (Bethesda)">
        <title>Genome assembly of Hibiscus sabdariffa L. provides insights into metabolisms of medicinal natural products.</title>
        <authorList>
            <person name="Kim T."/>
        </authorList>
    </citation>
    <scope>NUCLEOTIDE SEQUENCE [LARGE SCALE GENOMIC DNA]</scope>
    <source>
        <strain evidence="1">TK-2024</strain>
        <tissue evidence="1">Old leaves</tissue>
    </source>
</reference>
<organism evidence="1 2">
    <name type="scientific">Hibiscus sabdariffa</name>
    <name type="common">roselle</name>
    <dbReference type="NCBI Taxonomy" id="183260"/>
    <lineage>
        <taxon>Eukaryota</taxon>
        <taxon>Viridiplantae</taxon>
        <taxon>Streptophyta</taxon>
        <taxon>Embryophyta</taxon>
        <taxon>Tracheophyta</taxon>
        <taxon>Spermatophyta</taxon>
        <taxon>Magnoliopsida</taxon>
        <taxon>eudicotyledons</taxon>
        <taxon>Gunneridae</taxon>
        <taxon>Pentapetalae</taxon>
        <taxon>rosids</taxon>
        <taxon>malvids</taxon>
        <taxon>Malvales</taxon>
        <taxon>Malvaceae</taxon>
        <taxon>Malvoideae</taxon>
        <taxon>Hibiscus</taxon>
    </lineage>
</organism>
<proteinExistence type="predicted"/>
<evidence type="ECO:0000313" key="1">
    <source>
        <dbReference type="EMBL" id="KAK8593588.1"/>
    </source>
</evidence>
<name>A0ABR2G3W7_9ROSI</name>
<accession>A0ABR2G3W7</accession>
<protein>
    <submittedName>
        <fullName evidence="1">Uncharacterized protein</fullName>
    </submittedName>
</protein>
<dbReference type="EMBL" id="JBBPBM010000003">
    <property type="protein sequence ID" value="KAK8593588.1"/>
    <property type="molecule type" value="Genomic_DNA"/>
</dbReference>
<evidence type="ECO:0000313" key="2">
    <source>
        <dbReference type="Proteomes" id="UP001472677"/>
    </source>
</evidence>